<dbReference type="PANTHER" id="PTHR43243:SF4">
    <property type="entry name" value="CATIONIC AMINO ACID TRANSPORTER 4"/>
    <property type="match status" value="1"/>
</dbReference>
<evidence type="ECO:0000256" key="6">
    <source>
        <dbReference type="SAM" id="Phobius"/>
    </source>
</evidence>
<keyword evidence="5 6" id="KW-0472">Membrane</keyword>
<dbReference type="PANTHER" id="PTHR43243">
    <property type="entry name" value="INNER MEMBRANE TRANSPORTER YGJI-RELATED"/>
    <property type="match status" value="1"/>
</dbReference>
<evidence type="ECO:0000256" key="1">
    <source>
        <dbReference type="ARBA" id="ARBA00004141"/>
    </source>
</evidence>
<feature type="transmembrane region" description="Helical" evidence="6">
    <location>
        <begin position="351"/>
        <end position="371"/>
    </location>
</feature>
<keyword evidence="2" id="KW-0813">Transport</keyword>
<reference evidence="7 8" key="1">
    <citation type="submission" date="2023-04" db="EMBL/GenBank/DDBJ databases">
        <title>Genome Sequence of Selenomonas sputigena ATCC 33150.</title>
        <authorList>
            <person name="Miller D.P."/>
            <person name="Anvari S."/>
            <person name="Polson S.W."/>
            <person name="Macdonald M."/>
            <person name="Mcdowell J.V."/>
        </authorList>
    </citation>
    <scope>NUCLEOTIDE SEQUENCE [LARGE SCALE GENOMIC DNA]</scope>
    <source>
        <strain evidence="7 8">ATCC 33150</strain>
    </source>
</reference>
<organism evidence="7 8">
    <name type="scientific">Selenomonas sputigena</name>
    <dbReference type="NCBI Taxonomy" id="69823"/>
    <lineage>
        <taxon>Bacteria</taxon>
        <taxon>Bacillati</taxon>
        <taxon>Bacillota</taxon>
        <taxon>Negativicutes</taxon>
        <taxon>Selenomonadales</taxon>
        <taxon>Selenomonadaceae</taxon>
        <taxon>Selenomonas</taxon>
    </lineage>
</organism>
<feature type="transmembrane region" description="Helical" evidence="6">
    <location>
        <begin position="152"/>
        <end position="170"/>
    </location>
</feature>
<name>A0ABV3X7H7_9FIRM</name>
<dbReference type="PIRSF" id="PIRSF006060">
    <property type="entry name" value="AA_transporter"/>
    <property type="match status" value="1"/>
</dbReference>
<evidence type="ECO:0000313" key="7">
    <source>
        <dbReference type="EMBL" id="MEX5286154.1"/>
    </source>
</evidence>
<sequence length="470" mass="49890">MDLFRKKSIDELQAAAAASGMLKNLTALDLLMLGIGAVIGTGIFVLTGVAAAKYAGPAVPLSFILSGLTCALAGLAYAEFASIVPASGSAYTYTYASLGEFIAFIVGWNLILEYTVTSSAVAVGWSGYVVGLFASAGLQMPHEFVVAPADGGLFNLPAVLITLFLSFLLVRGTKESVKLNRILVFVKLGAIFLFLALAAPHVDATNWEPFLPFGYSGIVSGAAIVFFAYIGFDAVATTAEECRNAARDLPIGIIGSLFICTLLYAVVAAVLTGIVPYGMLDTAEPVAFALRHIGYNVGSAIVAVGAICGITTVLLVILYGQSRIFFAMSRDGMVPANVCKIHRRFHTPYRVTILGAIFVSVIAGFFPIGMIAEMANIGTLSAFLIASIGVMVLRKTEPGLKRNFKCPAVWIIAPLAVLSCGYLMANLPLATWHRFGFWLLFGLCVYFGYSRAHSVIGRRAAEEAAKEAKR</sequence>
<evidence type="ECO:0000256" key="3">
    <source>
        <dbReference type="ARBA" id="ARBA00022692"/>
    </source>
</evidence>
<feature type="transmembrane region" description="Helical" evidence="6">
    <location>
        <begin position="30"/>
        <end position="51"/>
    </location>
</feature>
<feature type="transmembrane region" description="Helical" evidence="6">
    <location>
        <begin position="119"/>
        <end position="140"/>
    </location>
</feature>
<feature type="transmembrane region" description="Helical" evidence="6">
    <location>
        <begin position="431"/>
        <end position="449"/>
    </location>
</feature>
<comment type="caution">
    <text evidence="7">The sequence shown here is derived from an EMBL/GenBank/DDBJ whole genome shotgun (WGS) entry which is preliminary data.</text>
</comment>
<evidence type="ECO:0000256" key="2">
    <source>
        <dbReference type="ARBA" id="ARBA00022448"/>
    </source>
</evidence>
<dbReference type="Pfam" id="PF13520">
    <property type="entry name" value="AA_permease_2"/>
    <property type="match status" value="1"/>
</dbReference>
<accession>A0ABV3X7H7</accession>
<gene>
    <name evidence="7" type="ORF">QCO44_11080</name>
</gene>
<feature type="transmembrane region" description="Helical" evidence="6">
    <location>
        <begin position="213"/>
        <end position="232"/>
    </location>
</feature>
<feature type="transmembrane region" description="Helical" evidence="6">
    <location>
        <begin position="297"/>
        <end position="320"/>
    </location>
</feature>
<evidence type="ECO:0000256" key="4">
    <source>
        <dbReference type="ARBA" id="ARBA00022989"/>
    </source>
</evidence>
<feature type="transmembrane region" description="Helical" evidence="6">
    <location>
        <begin position="377"/>
        <end position="394"/>
    </location>
</feature>
<dbReference type="Proteomes" id="UP001559623">
    <property type="component" value="Unassembled WGS sequence"/>
</dbReference>
<evidence type="ECO:0000256" key="5">
    <source>
        <dbReference type="ARBA" id="ARBA00023136"/>
    </source>
</evidence>
<protein>
    <submittedName>
        <fullName evidence="7">Amino acid permease</fullName>
    </submittedName>
</protein>
<dbReference type="InterPro" id="IPR002293">
    <property type="entry name" value="AA/rel_permease1"/>
</dbReference>
<comment type="subcellular location">
    <subcellularLocation>
        <location evidence="1">Membrane</location>
        <topology evidence="1">Multi-pass membrane protein</topology>
    </subcellularLocation>
</comment>
<feature type="transmembrane region" description="Helical" evidence="6">
    <location>
        <begin position="406"/>
        <end position="425"/>
    </location>
</feature>
<feature type="transmembrane region" description="Helical" evidence="6">
    <location>
        <begin position="58"/>
        <end position="78"/>
    </location>
</feature>
<dbReference type="EMBL" id="JARVLH010000008">
    <property type="protein sequence ID" value="MEX5286154.1"/>
    <property type="molecule type" value="Genomic_DNA"/>
</dbReference>
<proteinExistence type="predicted"/>
<keyword evidence="4 6" id="KW-1133">Transmembrane helix</keyword>
<feature type="transmembrane region" description="Helical" evidence="6">
    <location>
        <begin position="90"/>
        <end position="112"/>
    </location>
</feature>
<dbReference type="Gene3D" id="1.20.1740.10">
    <property type="entry name" value="Amino acid/polyamine transporter I"/>
    <property type="match status" value="1"/>
</dbReference>
<dbReference type="RefSeq" id="WP_368847875.1">
    <property type="nucleotide sequence ID" value="NZ_CP194411.1"/>
</dbReference>
<evidence type="ECO:0000313" key="8">
    <source>
        <dbReference type="Proteomes" id="UP001559623"/>
    </source>
</evidence>
<keyword evidence="8" id="KW-1185">Reference proteome</keyword>
<feature type="transmembrane region" description="Helical" evidence="6">
    <location>
        <begin position="182"/>
        <end position="201"/>
    </location>
</feature>
<feature type="transmembrane region" description="Helical" evidence="6">
    <location>
        <begin position="253"/>
        <end position="277"/>
    </location>
</feature>
<keyword evidence="3 6" id="KW-0812">Transmembrane</keyword>